<comment type="caution">
    <text evidence="1">The sequence shown here is derived from an EMBL/GenBank/DDBJ whole genome shotgun (WGS) entry which is preliminary data.</text>
</comment>
<name>A0AAV4MZN5_CAEEX</name>
<protein>
    <submittedName>
        <fullName evidence="1">Uncharacterized protein</fullName>
    </submittedName>
</protein>
<proteinExistence type="predicted"/>
<keyword evidence="2" id="KW-1185">Reference proteome</keyword>
<accession>A0AAV4MZN5</accession>
<organism evidence="1 2">
    <name type="scientific">Caerostris extrusa</name>
    <name type="common">Bark spider</name>
    <name type="synonym">Caerostris bankana</name>
    <dbReference type="NCBI Taxonomy" id="172846"/>
    <lineage>
        <taxon>Eukaryota</taxon>
        <taxon>Metazoa</taxon>
        <taxon>Ecdysozoa</taxon>
        <taxon>Arthropoda</taxon>
        <taxon>Chelicerata</taxon>
        <taxon>Arachnida</taxon>
        <taxon>Araneae</taxon>
        <taxon>Araneomorphae</taxon>
        <taxon>Entelegynae</taxon>
        <taxon>Araneoidea</taxon>
        <taxon>Araneidae</taxon>
        <taxon>Caerostris</taxon>
    </lineage>
</organism>
<dbReference type="EMBL" id="BPLR01020284">
    <property type="protein sequence ID" value="GIX76856.1"/>
    <property type="molecule type" value="Genomic_DNA"/>
</dbReference>
<reference evidence="1 2" key="1">
    <citation type="submission" date="2021-06" db="EMBL/GenBank/DDBJ databases">
        <title>Caerostris extrusa draft genome.</title>
        <authorList>
            <person name="Kono N."/>
            <person name="Arakawa K."/>
        </authorList>
    </citation>
    <scope>NUCLEOTIDE SEQUENCE [LARGE SCALE GENOMIC DNA]</scope>
</reference>
<dbReference type="Proteomes" id="UP001054945">
    <property type="component" value="Unassembled WGS sequence"/>
</dbReference>
<evidence type="ECO:0000313" key="1">
    <source>
        <dbReference type="EMBL" id="GIX76856.1"/>
    </source>
</evidence>
<evidence type="ECO:0000313" key="2">
    <source>
        <dbReference type="Proteomes" id="UP001054945"/>
    </source>
</evidence>
<sequence length="109" mass="12181">MLIPPSFTSKKTFKKAFCVEDGCKHKKMLPCASPFSEDLPNAYYLPFIFFFGELIKNPSSGGKKGDGKGEKKGFLRTIFNGYPGMMAGNCLKLSKNESPRAVFMHKMNE</sequence>
<gene>
    <name evidence="1" type="ORF">CEXT_318401</name>
</gene>
<dbReference type="AlphaFoldDB" id="A0AAV4MZN5"/>